<sequence>MCLIALDYQPGSHHDSRPILLLVANRDEFYRRTSQKASFWKPGNHASSTYGRDDDSDPLENEDLTGIDMIYGGKDLLQGGTWLACSSNGRFGIITNFHCDQDRGKQYPRSRGEIVSTFTSVSSWTAREFALSFLQDKLEEYAGFSVLLFDGKTLICCTNRGNTGDDGSDPASSWFRELQPGLYGLSNHFLDSCWPRTVQAKKVLALATKSLARPYDGKLEESVVNDLLEGFADTRILEDNSPNAPILEGDVVTLQRAVCVRLNGYGTRTTTIICYDDRTGFEFIEKNFETPYEKESYSREVIALQSHFGRNQNTHSQCNPL</sequence>
<dbReference type="Pfam" id="PF05742">
    <property type="entry name" value="TANGO2"/>
    <property type="match status" value="1"/>
</dbReference>
<evidence type="ECO:0000313" key="2">
    <source>
        <dbReference type="Proteomes" id="UP000693970"/>
    </source>
</evidence>
<evidence type="ECO:0000313" key="1">
    <source>
        <dbReference type="EMBL" id="KAG7363146.1"/>
    </source>
</evidence>
<dbReference type="InterPro" id="IPR008551">
    <property type="entry name" value="TANGO2"/>
</dbReference>
<gene>
    <name evidence="1" type="ORF">IV203_026506</name>
</gene>
<proteinExistence type="predicted"/>
<dbReference type="Proteomes" id="UP000693970">
    <property type="component" value="Unassembled WGS sequence"/>
</dbReference>
<reference evidence="1" key="2">
    <citation type="submission" date="2021-04" db="EMBL/GenBank/DDBJ databases">
        <authorList>
            <person name="Podell S."/>
        </authorList>
    </citation>
    <scope>NUCLEOTIDE SEQUENCE</scope>
    <source>
        <strain evidence="1">Hildebrandi</strain>
    </source>
</reference>
<dbReference type="OrthoDB" id="57786at2759"/>
<dbReference type="AlphaFoldDB" id="A0A9K3PXL3"/>
<protein>
    <submittedName>
        <fullName evidence="1">Transport and golgi organization protein</fullName>
    </submittedName>
</protein>
<comment type="caution">
    <text evidence="1">The sequence shown here is derived from an EMBL/GenBank/DDBJ whole genome shotgun (WGS) entry which is preliminary data.</text>
</comment>
<keyword evidence="2" id="KW-1185">Reference proteome</keyword>
<dbReference type="EMBL" id="JAGRRH010000010">
    <property type="protein sequence ID" value="KAG7363146.1"/>
    <property type="molecule type" value="Genomic_DNA"/>
</dbReference>
<dbReference type="PANTHER" id="PTHR17985">
    <property type="entry name" value="SER/THR-RICH PROTEIN T10 IN DGCR REGION"/>
    <property type="match status" value="1"/>
</dbReference>
<name>A0A9K3PXL3_9STRA</name>
<dbReference type="PANTHER" id="PTHR17985:SF8">
    <property type="entry name" value="TRANSPORT AND GOLGI ORGANIZATION PROTEIN 2 HOMOLOG"/>
    <property type="match status" value="1"/>
</dbReference>
<reference evidence="1" key="1">
    <citation type="journal article" date="2021" name="Sci. Rep.">
        <title>Diploid genomic architecture of Nitzschia inconspicua, an elite biomass production diatom.</title>
        <authorList>
            <person name="Oliver A."/>
            <person name="Podell S."/>
            <person name="Pinowska A."/>
            <person name="Traller J.C."/>
            <person name="Smith S.R."/>
            <person name="McClure R."/>
            <person name="Beliaev A."/>
            <person name="Bohutskyi P."/>
            <person name="Hill E.A."/>
            <person name="Rabines A."/>
            <person name="Zheng H."/>
            <person name="Allen L.Z."/>
            <person name="Kuo A."/>
            <person name="Grigoriev I.V."/>
            <person name="Allen A.E."/>
            <person name="Hazlebeck D."/>
            <person name="Allen E.E."/>
        </authorList>
    </citation>
    <scope>NUCLEOTIDE SEQUENCE</scope>
    <source>
        <strain evidence="1">Hildebrandi</strain>
    </source>
</reference>
<accession>A0A9K3PXL3</accession>
<organism evidence="1 2">
    <name type="scientific">Nitzschia inconspicua</name>
    <dbReference type="NCBI Taxonomy" id="303405"/>
    <lineage>
        <taxon>Eukaryota</taxon>
        <taxon>Sar</taxon>
        <taxon>Stramenopiles</taxon>
        <taxon>Ochrophyta</taxon>
        <taxon>Bacillariophyta</taxon>
        <taxon>Bacillariophyceae</taxon>
        <taxon>Bacillariophycidae</taxon>
        <taxon>Bacillariales</taxon>
        <taxon>Bacillariaceae</taxon>
        <taxon>Nitzschia</taxon>
    </lineage>
</organism>